<dbReference type="SUPFAM" id="SSF63882">
    <property type="entry name" value="MoeA N-terminal region -like"/>
    <property type="match status" value="1"/>
</dbReference>
<dbReference type="Pfam" id="PF03453">
    <property type="entry name" value="MoeA_N"/>
    <property type="match status" value="1"/>
</dbReference>
<keyword evidence="6" id="KW-0460">Magnesium</keyword>
<dbReference type="InterPro" id="IPR001453">
    <property type="entry name" value="MoaB/Mog_dom"/>
</dbReference>
<dbReference type="GO" id="GO:0061599">
    <property type="term" value="F:molybdopterin molybdotransferase activity"/>
    <property type="evidence" value="ECO:0007669"/>
    <property type="project" value="UniProtKB-UniRule"/>
</dbReference>
<dbReference type="InterPro" id="IPR005111">
    <property type="entry name" value="MoeA_C_domain_IV"/>
</dbReference>
<feature type="domain" description="MoaB/Mog" evidence="7">
    <location>
        <begin position="175"/>
        <end position="315"/>
    </location>
</feature>
<keyword evidence="6" id="KW-0479">Metal-binding</keyword>
<name>A0A846QP22_9FLAO</name>
<evidence type="ECO:0000256" key="2">
    <source>
        <dbReference type="ARBA" id="ARBA00005046"/>
    </source>
</evidence>
<accession>A0A846QP22</accession>
<dbReference type="Pfam" id="PF03454">
    <property type="entry name" value="MoeA_C"/>
    <property type="match status" value="1"/>
</dbReference>
<dbReference type="InterPro" id="IPR036425">
    <property type="entry name" value="MoaB/Mog-like_dom_sf"/>
</dbReference>
<dbReference type="SMART" id="SM00852">
    <property type="entry name" value="MoCF_biosynth"/>
    <property type="match status" value="1"/>
</dbReference>
<evidence type="ECO:0000256" key="4">
    <source>
        <dbReference type="ARBA" id="ARBA00023150"/>
    </source>
</evidence>
<evidence type="ECO:0000259" key="7">
    <source>
        <dbReference type="SMART" id="SM00852"/>
    </source>
</evidence>
<comment type="pathway">
    <text evidence="2 6">Cofactor biosynthesis; molybdopterin biosynthesis.</text>
</comment>
<dbReference type="InterPro" id="IPR038987">
    <property type="entry name" value="MoeA-like"/>
</dbReference>
<dbReference type="UniPathway" id="UPA00344"/>
<dbReference type="InterPro" id="IPR005110">
    <property type="entry name" value="MoeA_linker/N"/>
</dbReference>
<dbReference type="InterPro" id="IPR036688">
    <property type="entry name" value="MoeA_C_domain_IV_sf"/>
</dbReference>
<dbReference type="Gene3D" id="3.90.105.10">
    <property type="entry name" value="Molybdopterin biosynthesis moea protein, domain 2"/>
    <property type="match status" value="1"/>
</dbReference>
<protein>
    <recommendedName>
        <fullName evidence="6">Molybdopterin molybdenumtransferase</fullName>
        <ecNumber evidence="6">2.10.1.1</ecNumber>
    </recommendedName>
</protein>
<dbReference type="Pfam" id="PF00994">
    <property type="entry name" value="MoCF_biosynth"/>
    <property type="match status" value="1"/>
</dbReference>
<dbReference type="Gene3D" id="3.40.980.10">
    <property type="entry name" value="MoaB/Mog-like domain"/>
    <property type="match status" value="1"/>
</dbReference>
<evidence type="ECO:0000256" key="5">
    <source>
        <dbReference type="ARBA" id="ARBA00047317"/>
    </source>
</evidence>
<dbReference type="SUPFAM" id="SSF63867">
    <property type="entry name" value="MoeA C-terminal domain-like"/>
    <property type="match status" value="1"/>
</dbReference>
<dbReference type="CDD" id="cd00887">
    <property type="entry name" value="MoeA"/>
    <property type="match status" value="1"/>
</dbReference>
<comment type="caution">
    <text evidence="8">The sequence shown here is derived from an EMBL/GenBank/DDBJ whole genome shotgun (WGS) entry which is preliminary data.</text>
</comment>
<dbReference type="EC" id="2.10.1.1" evidence="6"/>
<dbReference type="EMBL" id="JAATJJ010000001">
    <property type="protein sequence ID" value="NJB69868.1"/>
    <property type="molecule type" value="Genomic_DNA"/>
</dbReference>
<dbReference type="PANTHER" id="PTHR10192:SF5">
    <property type="entry name" value="GEPHYRIN"/>
    <property type="match status" value="1"/>
</dbReference>
<dbReference type="Gene3D" id="2.40.340.10">
    <property type="entry name" value="MoeA, C-terminal, domain IV"/>
    <property type="match status" value="1"/>
</dbReference>
<evidence type="ECO:0000256" key="1">
    <source>
        <dbReference type="ARBA" id="ARBA00002901"/>
    </source>
</evidence>
<comment type="similarity">
    <text evidence="3 6">Belongs to the MoeA family.</text>
</comment>
<comment type="function">
    <text evidence="1 6">Catalyzes the insertion of molybdate into adenylated molybdopterin with the concomitant release of AMP.</text>
</comment>
<gene>
    <name evidence="8" type="ORF">GGR42_000330</name>
</gene>
<evidence type="ECO:0000256" key="6">
    <source>
        <dbReference type="RuleBase" id="RU365090"/>
    </source>
</evidence>
<dbReference type="GO" id="GO:0046872">
    <property type="term" value="F:metal ion binding"/>
    <property type="evidence" value="ECO:0007669"/>
    <property type="project" value="UniProtKB-UniRule"/>
</dbReference>
<dbReference type="InterPro" id="IPR008284">
    <property type="entry name" value="MoCF_biosynth_CS"/>
</dbReference>
<evidence type="ECO:0000256" key="3">
    <source>
        <dbReference type="ARBA" id="ARBA00010763"/>
    </source>
</evidence>
<keyword evidence="9" id="KW-1185">Reference proteome</keyword>
<reference evidence="8 9" key="1">
    <citation type="submission" date="2020-03" db="EMBL/GenBank/DDBJ databases">
        <title>Genomic Encyclopedia of Type Strains, Phase IV (KMG-IV): sequencing the most valuable type-strain genomes for metagenomic binning, comparative biology and taxonomic classification.</title>
        <authorList>
            <person name="Goeker M."/>
        </authorList>
    </citation>
    <scope>NUCLEOTIDE SEQUENCE [LARGE SCALE GENOMIC DNA]</scope>
    <source>
        <strain evidence="8 9">DSM 29762</strain>
    </source>
</reference>
<proteinExistence type="inferred from homology"/>
<dbReference type="PANTHER" id="PTHR10192">
    <property type="entry name" value="MOLYBDOPTERIN BIOSYNTHESIS PROTEIN"/>
    <property type="match status" value="1"/>
</dbReference>
<organism evidence="8 9">
    <name type="scientific">Saonia flava</name>
    <dbReference type="NCBI Taxonomy" id="523696"/>
    <lineage>
        <taxon>Bacteria</taxon>
        <taxon>Pseudomonadati</taxon>
        <taxon>Bacteroidota</taxon>
        <taxon>Flavobacteriia</taxon>
        <taxon>Flavobacteriales</taxon>
        <taxon>Flavobacteriaceae</taxon>
        <taxon>Saonia</taxon>
    </lineage>
</organism>
<dbReference type="AlphaFoldDB" id="A0A846QP22"/>
<dbReference type="GO" id="GO:0006777">
    <property type="term" value="P:Mo-molybdopterin cofactor biosynthetic process"/>
    <property type="evidence" value="ECO:0007669"/>
    <property type="project" value="UniProtKB-UniRule"/>
</dbReference>
<dbReference type="SUPFAM" id="SSF53218">
    <property type="entry name" value="Molybdenum cofactor biosynthesis proteins"/>
    <property type="match status" value="1"/>
</dbReference>
<keyword evidence="4 6" id="KW-0501">Molybdenum cofactor biosynthesis</keyword>
<comment type="cofactor">
    <cofactor evidence="6">
        <name>Mg(2+)</name>
        <dbReference type="ChEBI" id="CHEBI:18420"/>
    </cofactor>
</comment>
<dbReference type="GO" id="GO:0005829">
    <property type="term" value="C:cytosol"/>
    <property type="evidence" value="ECO:0007669"/>
    <property type="project" value="TreeGrafter"/>
</dbReference>
<evidence type="ECO:0000313" key="9">
    <source>
        <dbReference type="Proteomes" id="UP000590442"/>
    </source>
</evidence>
<keyword evidence="6" id="KW-0500">Molybdenum</keyword>
<dbReference type="Proteomes" id="UP000590442">
    <property type="component" value="Unassembled WGS sequence"/>
</dbReference>
<dbReference type="PROSITE" id="PS01079">
    <property type="entry name" value="MOCF_BIOSYNTHESIS_2"/>
    <property type="match status" value="1"/>
</dbReference>
<evidence type="ECO:0000313" key="8">
    <source>
        <dbReference type="EMBL" id="NJB69868.1"/>
    </source>
</evidence>
<dbReference type="InterPro" id="IPR036135">
    <property type="entry name" value="MoeA_linker/N_sf"/>
</dbReference>
<sequence>MISFENAYKKVLDHSQNYGNEAVSLNNATGRVLAENIVADRDFPPYDRSTKDGIAINFKAFEKGQVEYSIQGTLAAGAPQSKLNDSYDCLEIMTGAVLPENTDTVIMYEHIAIKDGKATVIKPPILGQNIHYQGGDEKKGAVVLHKNRKITAAEVGVLASVGKSEVLVKKLPKITLISTGNELVDVHETPLPHQIRKSNMHTLTSALKEEGILPSSLHLLDEKHKIEQSLEIALKENDVLLLSGGVSKGKYDFIPDALQALGVQKVFHRVLQRPGKPFWFGVHKELGTVVFSFPGNPASTFANYTIYFKDWFNKTLGLPIPKIDVILKEDINIGGDLTRFIRAEAGIKNGKLYAKIIHGNGSGDLTSLVKSNGFIKLAPKTTPYKAGDLVPFIAARSIL</sequence>
<dbReference type="Gene3D" id="2.170.190.11">
    <property type="entry name" value="Molybdopterin biosynthesis moea protein, domain 3"/>
    <property type="match status" value="1"/>
</dbReference>
<comment type="catalytic activity">
    <reaction evidence="5">
        <text>adenylyl-molybdopterin + molybdate = Mo-molybdopterin + AMP + H(+)</text>
        <dbReference type="Rhea" id="RHEA:35047"/>
        <dbReference type="ChEBI" id="CHEBI:15378"/>
        <dbReference type="ChEBI" id="CHEBI:36264"/>
        <dbReference type="ChEBI" id="CHEBI:62727"/>
        <dbReference type="ChEBI" id="CHEBI:71302"/>
        <dbReference type="ChEBI" id="CHEBI:456215"/>
        <dbReference type="EC" id="2.10.1.1"/>
    </reaction>
</comment>
<keyword evidence="6 8" id="KW-0808">Transferase</keyword>